<keyword evidence="5 8" id="KW-0812">Transmembrane</keyword>
<dbReference type="PANTHER" id="PTHR34979:SF1">
    <property type="entry name" value="INNER MEMBRANE PROTEIN YGAZ"/>
    <property type="match status" value="1"/>
</dbReference>
<evidence type="ECO:0000256" key="4">
    <source>
        <dbReference type="ARBA" id="ARBA00022475"/>
    </source>
</evidence>
<dbReference type="EMBL" id="APJX01000001">
    <property type="protein sequence ID" value="EMS80904.1"/>
    <property type="molecule type" value="Genomic_DNA"/>
</dbReference>
<gene>
    <name evidence="9" type="ORF">Dpo_1c00340</name>
</gene>
<feature type="transmembrane region" description="Helical" evidence="8">
    <location>
        <begin position="190"/>
        <end position="208"/>
    </location>
</feature>
<sequence length="241" mass="25940">MTTGSETHGSHPMEIRGAVQAGIPIFIGYFPAAVAFGILAKGCSTSLLEAFMFSAVVFAGASQFIALNLLMTGMGPGGIILTTLLVNFRHFLMSAYLSTRLRNLAHKTYFLLAFGVTDEVFSVLSFHKKALTPQFVFFLELSAWSGWVSGTVCGYVLGGFLPDILTQSMGVALYALLLAILMPALKTARVTVFLAVLSAVLNTLLIWLDLFPAGWTIIICILVVAFVGAMLTPEKKEVTCE</sequence>
<accession>S0G534</accession>
<reference evidence="9 10" key="1">
    <citation type="journal article" date="2013" name="Genome Announc.">
        <title>Draft Genome Sequence of Desulfotignum phosphitoxidans DSM 13687 Strain FiPS-3.</title>
        <authorList>
            <person name="Poehlein A."/>
            <person name="Daniel R."/>
            <person name="Simeonova D.D."/>
        </authorList>
    </citation>
    <scope>NUCLEOTIDE SEQUENCE [LARGE SCALE GENOMIC DNA]</scope>
    <source>
        <strain evidence="9 10">DSM 13687</strain>
    </source>
</reference>
<evidence type="ECO:0000256" key="2">
    <source>
        <dbReference type="ARBA" id="ARBA00010735"/>
    </source>
</evidence>
<feature type="transmembrane region" description="Helical" evidence="8">
    <location>
        <begin position="164"/>
        <end position="183"/>
    </location>
</feature>
<dbReference type="InterPro" id="IPR011606">
    <property type="entry name" value="Brnchd-chn_aa_trnsp_permease"/>
</dbReference>
<dbReference type="GO" id="GO:0005886">
    <property type="term" value="C:plasma membrane"/>
    <property type="evidence" value="ECO:0007669"/>
    <property type="project" value="UniProtKB-SubCell"/>
</dbReference>
<proteinExistence type="inferred from homology"/>
<evidence type="ECO:0000256" key="6">
    <source>
        <dbReference type="ARBA" id="ARBA00022989"/>
    </source>
</evidence>
<comment type="caution">
    <text evidence="9">The sequence shown here is derived from an EMBL/GenBank/DDBJ whole genome shotgun (WGS) entry which is preliminary data.</text>
</comment>
<dbReference type="RefSeq" id="WP_006963459.1">
    <property type="nucleotide sequence ID" value="NZ_APJX01000001.1"/>
</dbReference>
<dbReference type="GO" id="GO:1903785">
    <property type="term" value="P:L-valine transmembrane transport"/>
    <property type="evidence" value="ECO:0007669"/>
    <property type="project" value="TreeGrafter"/>
</dbReference>
<dbReference type="AlphaFoldDB" id="S0G534"/>
<protein>
    <submittedName>
        <fullName evidence="9">Putative branched-chain amino acid permease, AzlC-like protein</fullName>
    </submittedName>
</protein>
<feature type="transmembrane region" description="Helical" evidence="8">
    <location>
        <begin position="78"/>
        <end position="97"/>
    </location>
</feature>
<feature type="transmembrane region" description="Helical" evidence="8">
    <location>
        <begin position="21"/>
        <end position="39"/>
    </location>
</feature>
<evidence type="ECO:0000313" key="9">
    <source>
        <dbReference type="EMBL" id="EMS80904.1"/>
    </source>
</evidence>
<organism evidence="9 10">
    <name type="scientific">Desulfotignum phosphitoxidans DSM 13687</name>
    <dbReference type="NCBI Taxonomy" id="1286635"/>
    <lineage>
        <taxon>Bacteria</taxon>
        <taxon>Pseudomonadati</taxon>
        <taxon>Thermodesulfobacteriota</taxon>
        <taxon>Desulfobacteria</taxon>
        <taxon>Desulfobacterales</taxon>
        <taxon>Desulfobacteraceae</taxon>
        <taxon>Desulfotignum</taxon>
    </lineage>
</organism>
<keyword evidence="10" id="KW-1185">Reference proteome</keyword>
<keyword evidence="7 8" id="KW-0472">Membrane</keyword>
<evidence type="ECO:0000256" key="8">
    <source>
        <dbReference type="SAM" id="Phobius"/>
    </source>
</evidence>
<evidence type="ECO:0000313" key="10">
    <source>
        <dbReference type="Proteomes" id="UP000014216"/>
    </source>
</evidence>
<name>S0G534_9BACT</name>
<evidence type="ECO:0000256" key="5">
    <source>
        <dbReference type="ARBA" id="ARBA00022692"/>
    </source>
</evidence>
<keyword evidence="3" id="KW-0813">Transport</keyword>
<comment type="subcellular location">
    <subcellularLocation>
        <location evidence="1">Cell membrane</location>
        <topology evidence="1">Multi-pass membrane protein</topology>
    </subcellularLocation>
</comment>
<feature type="transmembrane region" description="Helical" evidence="8">
    <location>
        <begin position="135"/>
        <end position="158"/>
    </location>
</feature>
<evidence type="ECO:0000256" key="1">
    <source>
        <dbReference type="ARBA" id="ARBA00004651"/>
    </source>
</evidence>
<dbReference type="Proteomes" id="UP000014216">
    <property type="component" value="Unassembled WGS sequence"/>
</dbReference>
<keyword evidence="4" id="KW-1003">Cell membrane</keyword>
<evidence type="ECO:0000256" key="7">
    <source>
        <dbReference type="ARBA" id="ARBA00023136"/>
    </source>
</evidence>
<comment type="similarity">
    <text evidence="2">Belongs to the AzlC family.</text>
</comment>
<evidence type="ECO:0000256" key="3">
    <source>
        <dbReference type="ARBA" id="ARBA00022448"/>
    </source>
</evidence>
<dbReference type="PANTHER" id="PTHR34979">
    <property type="entry name" value="INNER MEMBRANE PROTEIN YGAZ"/>
    <property type="match status" value="1"/>
</dbReference>
<dbReference type="Pfam" id="PF03591">
    <property type="entry name" value="AzlC"/>
    <property type="match status" value="1"/>
</dbReference>
<feature type="transmembrane region" description="Helical" evidence="8">
    <location>
        <begin position="214"/>
        <end position="232"/>
    </location>
</feature>
<keyword evidence="6 8" id="KW-1133">Transmembrane helix</keyword>
<feature type="transmembrane region" description="Helical" evidence="8">
    <location>
        <begin position="51"/>
        <end position="71"/>
    </location>
</feature>